<organism evidence="3">
    <name type="scientific">Calcidiscus leptoporus</name>
    <dbReference type="NCBI Taxonomy" id="127549"/>
    <lineage>
        <taxon>Eukaryota</taxon>
        <taxon>Haptista</taxon>
        <taxon>Haptophyta</taxon>
        <taxon>Prymnesiophyceae</taxon>
        <taxon>Coccolithales</taxon>
        <taxon>Calcidiscaceae</taxon>
        <taxon>Calcidiscus</taxon>
    </lineage>
</organism>
<dbReference type="PANTHER" id="PTHR21021:SF16">
    <property type="entry name" value="TIP41-LIKE PROTEIN"/>
    <property type="match status" value="1"/>
</dbReference>
<accession>A0A7S0INV6</accession>
<name>A0A7S0INV6_9EUKA</name>
<protein>
    <recommendedName>
        <fullName evidence="4">TIP41-like protein</fullName>
    </recommendedName>
</protein>
<sequence length="133" mass="15038">MALLRRRDVPILHSVDIPLYEDDLDDNGESMVRLRLRVMPSCFFILLRHALRVDGLLIRHHDTRIFHKFGTPHVLRACRLAEAPLAPLPKPHPTGAPDAPNAIPRASLPNENQAAEKLAMIPPKRESIEELLL</sequence>
<dbReference type="InterPro" id="IPR051330">
    <property type="entry name" value="Phosphatase_reg/MetRdx"/>
</dbReference>
<dbReference type="EMBL" id="HBER01004762">
    <property type="protein sequence ID" value="CAD8527147.1"/>
    <property type="molecule type" value="Transcribed_RNA"/>
</dbReference>
<evidence type="ECO:0000256" key="1">
    <source>
        <dbReference type="ARBA" id="ARBA00006658"/>
    </source>
</evidence>
<dbReference type="Pfam" id="PF04176">
    <property type="entry name" value="TIP41"/>
    <property type="match status" value="1"/>
</dbReference>
<dbReference type="AlphaFoldDB" id="A0A7S0INV6"/>
<dbReference type="GO" id="GO:0005829">
    <property type="term" value="C:cytosol"/>
    <property type="evidence" value="ECO:0007669"/>
    <property type="project" value="TreeGrafter"/>
</dbReference>
<proteinExistence type="inferred from homology"/>
<comment type="similarity">
    <text evidence="1">Belongs to the TIP41 family.</text>
</comment>
<feature type="region of interest" description="Disordered" evidence="2">
    <location>
        <begin position="86"/>
        <end position="117"/>
    </location>
</feature>
<gene>
    <name evidence="3" type="ORF">CLEP1334_LOCUS2368</name>
</gene>
<evidence type="ECO:0000256" key="2">
    <source>
        <dbReference type="SAM" id="MobiDB-lite"/>
    </source>
</evidence>
<evidence type="ECO:0008006" key="4">
    <source>
        <dbReference type="Google" id="ProtNLM"/>
    </source>
</evidence>
<evidence type="ECO:0000313" key="3">
    <source>
        <dbReference type="EMBL" id="CAD8527147.1"/>
    </source>
</evidence>
<reference evidence="3" key="1">
    <citation type="submission" date="2021-01" db="EMBL/GenBank/DDBJ databases">
        <authorList>
            <person name="Corre E."/>
            <person name="Pelletier E."/>
            <person name="Niang G."/>
            <person name="Scheremetjew M."/>
            <person name="Finn R."/>
            <person name="Kale V."/>
            <person name="Holt S."/>
            <person name="Cochrane G."/>
            <person name="Meng A."/>
            <person name="Brown T."/>
            <person name="Cohen L."/>
        </authorList>
    </citation>
    <scope>NUCLEOTIDE SEQUENCE</scope>
    <source>
        <strain evidence="3">RCC1130</strain>
    </source>
</reference>
<dbReference type="InterPro" id="IPR007303">
    <property type="entry name" value="TIP41-like"/>
</dbReference>
<dbReference type="GO" id="GO:0031929">
    <property type="term" value="P:TOR signaling"/>
    <property type="evidence" value="ECO:0007669"/>
    <property type="project" value="TreeGrafter"/>
</dbReference>
<dbReference type="PANTHER" id="PTHR21021">
    <property type="entry name" value="GAF/PUTATIVE CYTOSKELETAL PROTEIN"/>
    <property type="match status" value="1"/>
</dbReference>